<gene>
    <name evidence="1" type="ORF">LVJ77_06420</name>
</gene>
<reference evidence="1" key="2">
    <citation type="submission" date="2024-09" db="EMBL/GenBank/DDBJ databases">
        <authorList>
            <person name="Veyrier F.J."/>
        </authorList>
    </citation>
    <scope>NUCLEOTIDE SEQUENCE</scope>
    <source>
        <strain evidence="1">17694</strain>
    </source>
</reference>
<dbReference type="SUPFAM" id="SSF55008">
    <property type="entry name" value="HMA, heavy metal-associated domain"/>
    <property type="match status" value="1"/>
</dbReference>
<dbReference type="GO" id="GO:0046872">
    <property type="term" value="F:metal ion binding"/>
    <property type="evidence" value="ECO:0007669"/>
    <property type="project" value="InterPro"/>
</dbReference>
<organism evidence="1 2">
    <name type="scientific">Conchiformibius kuhniae</name>
    <dbReference type="NCBI Taxonomy" id="211502"/>
    <lineage>
        <taxon>Bacteria</taxon>
        <taxon>Pseudomonadati</taxon>
        <taxon>Pseudomonadota</taxon>
        <taxon>Betaproteobacteria</taxon>
        <taxon>Neisseriales</taxon>
        <taxon>Neisseriaceae</taxon>
        <taxon>Conchiformibius</taxon>
    </lineage>
</organism>
<keyword evidence="2" id="KW-1185">Reference proteome</keyword>
<dbReference type="InterPro" id="IPR036163">
    <property type="entry name" value="HMA_dom_sf"/>
</dbReference>
<dbReference type="Gene3D" id="3.30.70.100">
    <property type="match status" value="1"/>
</dbReference>
<dbReference type="AlphaFoldDB" id="A0A8T9MUC9"/>
<accession>A0A8T9MUC9</accession>
<name>A0A8T9MUC9_9NEIS</name>
<reference evidence="1" key="1">
    <citation type="journal article" date="2022" name="Res Sq">
        <title>Evolution of multicellular longitudinally dividing oral cavity symbionts (Neisseriaceae).</title>
        <authorList>
            <person name="Nyongesa S."/>
            <person name="Weber P."/>
            <person name="Bernet E."/>
            <person name="Pullido F."/>
            <person name="Nieckarz M."/>
            <person name="Delaby M."/>
            <person name="Nieves C."/>
            <person name="Viehboeck T."/>
            <person name="Krause N."/>
            <person name="Rivera-Millot A."/>
            <person name="Nakamura A."/>
            <person name="Vischer N."/>
            <person name="VanNieuwenhze M."/>
            <person name="Brun Y."/>
            <person name="Cava F."/>
            <person name="Bulgheresi S."/>
            <person name="Veyrier F."/>
        </authorList>
    </citation>
    <scope>NUCLEOTIDE SEQUENCE</scope>
    <source>
        <strain evidence="1">17694</strain>
    </source>
</reference>
<dbReference type="RefSeq" id="WP_245571924.1">
    <property type="nucleotide sequence ID" value="NZ_CP091521.1"/>
</dbReference>
<evidence type="ECO:0000313" key="2">
    <source>
        <dbReference type="Proteomes" id="UP000831534"/>
    </source>
</evidence>
<dbReference type="EMBL" id="CP091521">
    <property type="protein sequence ID" value="UOP04106.2"/>
    <property type="molecule type" value="Genomic_DNA"/>
</dbReference>
<protein>
    <recommendedName>
        <fullName evidence="3">HMA domain-containing protein</fullName>
    </recommendedName>
</protein>
<dbReference type="KEGG" id="ckh:LVJ77_06420"/>
<sequence length="67" mass="7132">MMAQSKITVGGLKDKGDADKLVSQTEQVAGVRWVNANWEQGYVVVTHSDAFDETAFKAAVQAAGFSA</sequence>
<evidence type="ECO:0008006" key="3">
    <source>
        <dbReference type="Google" id="ProtNLM"/>
    </source>
</evidence>
<evidence type="ECO:0000313" key="1">
    <source>
        <dbReference type="EMBL" id="UOP04106.2"/>
    </source>
</evidence>
<dbReference type="Proteomes" id="UP000831534">
    <property type="component" value="Chromosome"/>
</dbReference>
<proteinExistence type="predicted"/>